<evidence type="ECO:0000313" key="3">
    <source>
        <dbReference type="EMBL" id="TRX96805.1"/>
    </source>
</evidence>
<proteinExistence type="predicted"/>
<feature type="transmembrane region" description="Helical" evidence="2">
    <location>
        <begin position="67"/>
        <end position="88"/>
    </location>
</feature>
<comment type="caution">
    <text evidence="3">The sequence shown here is derived from an EMBL/GenBank/DDBJ whole genome shotgun (WGS) entry which is preliminary data.</text>
</comment>
<evidence type="ECO:0000256" key="1">
    <source>
        <dbReference type="SAM" id="MobiDB-lite"/>
    </source>
</evidence>
<feature type="transmembrane region" description="Helical" evidence="2">
    <location>
        <begin position="356"/>
        <end position="374"/>
    </location>
</feature>
<reference evidence="4" key="1">
    <citation type="submission" date="2019-06" db="EMBL/GenBank/DDBJ databases">
        <title>Draft genome sequence of the griseofulvin-producing fungus Xylaria cubensis strain G536.</title>
        <authorList>
            <person name="Mead M.E."/>
            <person name="Raja H.A."/>
            <person name="Steenwyk J.L."/>
            <person name="Knowles S.L."/>
            <person name="Oberlies N.H."/>
            <person name="Rokas A."/>
        </authorList>
    </citation>
    <scope>NUCLEOTIDE SEQUENCE [LARGE SCALE GENOMIC DNA]</scope>
    <source>
        <strain evidence="4">G536</strain>
    </source>
</reference>
<feature type="transmembrane region" description="Helical" evidence="2">
    <location>
        <begin position="394"/>
        <end position="414"/>
    </location>
</feature>
<dbReference type="Proteomes" id="UP000319160">
    <property type="component" value="Unassembled WGS sequence"/>
</dbReference>
<evidence type="ECO:0000313" key="4">
    <source>
        <dbReference type="Proteomes" id="UP000319160"/>
    </source>
</evidence>
<protein>
    <submittedName>
        <fullName evidence="3">Uncharacterized protein</fullName>
    </submittedName>
</protein>
<feature type="transmembrane region" description="Helical" evidence="2">
    <location>
        <begin position="426"/>
        <end position="447"/>
    </location>
</feature>
<accession>A0A553I9C0</accession>
<feature type="transmembrane region" description="Helical" evidence="2">
    <location>
        <begin position="459"/>
        <end position="480"/>
    </location>
</feature>
<sequence length="495" mass="55247">MSTIAQQQTSSGTTSTLISSDDAGDNTFSRANVFGLFLTLALCLLVQPYGSLLYAKPRSVLSRSVFFFWRLNPLSCILEVFLLAIAGADGVVAAVRAHRTLSEDSEGFWRHFQCTLRAITLLRAQGRLLFHDHKGATEGVTRTATDPRSVAIEDPTNAGNAIAKTITRDDNNRAIAPPFTNPPHTSADNNNAPYADDTTLESTLDITDSQYARTLMSSPVTRSPSPSDLYFETSSTAPPGSNIGWGFSLQAQHVIDLFGTIAVFIVIVKLAAVIIPLHIRIPAWFMVASWLAVQALVCASSLCERSHVDPVYVLRRAVELERRLFQPLVWVFLSLLLLLPLFGYLTHVWLLQARTISTHIPILSDGVLLIFYVLTPDSPFRIRIATKNPFHWLIIRFLTFVIVSMMSFCTFTSIMRDDQLEWPYFVQSILVGPILSWMWLIGPAVPFGRYDKGQESDRLVHFLSNITSTIFFFTEAMLAYEATGTYKPAWVEWLG</sequence>
<keyword evidence="2" id="KW-1133">Transmembrane helix</keyword>
<dbReference type="EMBL" id="VFLP01000008">
    <property type="protein sequence ID" value="TRX96805.1"/>
    <property type="molecule type" value="Genomic_DNA"/>
</dbReference>
<keyword evidence="2" id="KW-0812">Transmembrane</keyword>
<dbReference type="OrthoDB" id="5245627at2759"/>
<keyword evidence="2" id="KW-0472">Membrane</keyword>
<feature type="compositionally biased region" description="Polar residues" evidence="1">
    <location>
        <begin position="182"/>
        <end position="192"/>
    </location>
</feature>
<name>A0A553I9C0_9PEZI</name>
<feature type="region of interest" description="Disordered" evidence="1">
    <location>
        <begin position="172"/>
        <end position="194"/>
    </location>
</feature>
<feature type="transmembrane region" description="Helical" evidence="2">
    <location>
        <begin position="257"/>
        <end position="277"/>
    </location>
</feature>
<gene>
    <name evidence="3" type="ORF">FHL15_002111</name>
</gene>
<feature type="transmembrane region" description="Helical" evidence="2">
    <location>
        <begin position="324"/>
        <end position="350"/>
    </location>
</feature>
<feature type="transmembrane region" description="Helical" evidence="2">
    <location>
        <begin position="283"/>
        <end position="303"/>
    </location>
</feature>
<feature type="transmembrane region" description="Helical" evidence="2">
    <location>
        <begin position="33"/>
        <end position="55"/>
    </location>
</feature>
<evidence type="ECO:0000256" key="2">
    <source>
        <dbReference type="SAM" id="Phobius"/>
    </source>
</evidence>
<dbReference type="AlphaFoldDB" id="A0A553I9C0"/>
<organism evidence="3 4">
    <name type="scientific">Xylaria flabelliformis</name>
    <dbReference type="NCBI Taxonomy" id="2512241"/>
    <lineage>
        <taxon>Eukaryota</taxon>
        <taxon>Fungi</taxon>
        <taxon>Dikarya</taxon>
        <taxon>Ascomycota</taxon>
        <taxon>Pezizomycotina</taxon>
        <taxon>Sordariomycetes</taxon>
        <taxon>Xylariomycetidae</taxon>
        <taxon>Xylariales</taxon>
        <taxon>Xylariaceae</taxon>
        <taxon>Xylaria</taxon>
    </lineage>
</organism>
<keyword evidence="4" id="KW-1185">Reference proteome</keyword>